<dbReference type="AlphaFoldDB" id="A0A136LZH5"/>
<dbReference type="PANTHER" id="PTHR21310">
    <property type="entry name" value="AMINOGLYCOSIDE PHOSPHOTRANSFERASE-RELATED-RELATED"/>
    <property type="match status" value="1"/>
</dbReference>
<dbReference type="STRING" id="1617426.TR69_WS6001001078"/>
<gene>
    <name evidence="2" type="primary">aacA-aphD</name>
    <name evidence="2" type="ORF">TR69_WS6001001078</name>
</gene>
<reference evidence="2 3" key="1">
    <citation type="submission" date="2015-02" db="EMBL/GenBank/DDBJ databases">
        <title>Improved understanding of the partial-nitritation anammox process through 23 genomes representing the majority of the microbial community.</title>
        <authorList>
            <person name="Speth D.R."/>
            <person name="In T Zandt M."/>
            <person name="Guerrero Cruz S."/>
            <person name="Jetten M.S."/>
            <person name="Dutilh B.E."/>
        </authorList>
    </citation>
    <scope>NUCLEOTIDE SEQUENCE [LARGE SCALE GENOMIC DNA]</scope>
    <source>
        <strain evidence="2">OLB20</strain>
    </source>
</reference>
<organism evidence="2 3">
    <name type="scientific">candidate division WS6 bacterium OLB20</name>
    <dbReference type="NCBI Taxonomy" id="1617426"/>
    <lineage>
        <taxon>Bacteria</taxon>
        <taxon>Candidatus Dojkabacteria</taxon>
    </lineage>
</organism>
<feature type="domain" description="Aminoglycoside phosphotransferase" evidence="1">
    <location>
        <begin position="58"/>
        <end position="248"/>
    </location>
</feature>
<evidence type="ECO:0000313" key="2">
    <source>
        <dbReference type="EMBL" id="KXK27052.1"/>
    </source>
</evidence>
<dbReference type="Proteomes" id="UP000070457">
    <property type="component" value="Unassembled WGS sequence"/>
</dbReference>
<dbReference type="Pfam" id="PF01636">
    <property type="entry name" value="APH"/>
    <property type="match status" value="1"/>
</dbReference>
<comment type="caution">
    <text evidence="2">The sequence shown here is derived from an EMBL/GenBank/DDBJ whole genome shotgun (WGS) entry which is preliminary data.</text>
</comment>
<dbReference type="InterPro" id="IPR002575">
    <property type="entry name" value="Aminoglycoside_PTrfase"/>
</dbReference>
<protein>
    <submittedName>
        <fullName evidence="2">Bifunctional AAC/APH</fullName>
    </submittedName>
</protein>
<dbReference type="SUPFAM" id="SSF56112">
    <property type="entry name" value="Protein kinase-like (PK-like)"/>
    <property type="match status" value="1"/>
</dbReference>
<proteinExistence type="predicted"/>
<evidence type="ECO:0000259" key="1">
    <source>
        <dbReference type="Pfam" id="PF01636"/>
    </source>
</evidence>
<dbReference type="PANTHER" id="PTHR21310:SF42">
    <property type="entry name" value="BIFUNCTIONAL AAC_APH"/>
    <property type="match status" value="1"/>
</dbReference>
<dbReference type="Gene3D" id="3.90.1200.10">
    <property type="match status" value="1"/>
</dbReference>
<dbReference type="InterPro" id="IPR051678">
    <property type="entry name" value="AGP_Transferase"/>
</dbReference>
<dbReference type="Gene3D" id="3.30.200.20">
    <property type="entry name" value="Phosphorylase Kinase, domain 1"/>
    <property type="match status" value="1"/>
</dbReference>
<sequence>MSKQHDLSLHQQALQELFPNISKWETNTEGFDHVVFIANETVVRMPWFANYKGSAILEREYAFLQKFGSTFSMQTPRMQIHRGLAGGLTAVSYPYLKGSPLLPASIKELSDDAQTEIARQLGVFLTELHSLSVAEVAAIGYEVIDPSDYADYISDMTDRYNRTGIFEKTGYMEQILSLTADYIHSVRTHGFEVVVNHSDMQPEHILRDDSGILSVIDFGDIRINDPAYDFTFINHYPDIFRSAVLRSYTRVMDSHFQLRMLYHGVRHIAGKAEQGRLSAKNQRRLEQLLLRYEAPGE</sequence>
<accession>A0A136LZH5</accession>
<dbReference type="InterPro" id="IPR011009">
    <property type="entry name" value="Kinase-like_dom_sf"/>
</dbReference>
<name>A0A136LZH5_9BACT</name>
<dbReference type="EMBL" id="JYNZ01000003">
    <property type="protein sequence ID" value="KXK27052.1"/>
    <property type="molecule type" value="Genomic_DNA"/>
</dbReference>
<evidence type="ECO:0000313" key="3">
    <source>
        <dbReference type="Proteomes" id="UP000070457"/>
    </source>
</evidence>